<keyword evidence="6 10" id="KW-1133">Transmembrane helix</keyword>
<dbReference type="Pfam" id="PF03840">
    <property type="entry name" value="SecG"/>
    <property type="match status" value="1"/>
</dbReference>
<keyword evidence="4 10" id="KW-0812">Transmembrane</keyword>
<evidence type="ECO:0000313" key="12">
    <source>
        <dbReference type="Proteomes" id="UP000186785"/>
    </source>
</evidence>
<dbReference type="GO" id="GO:0015450">
    <property type="term" value="F:protein-transporting ATPase activity"/>
    <property type="evidence" value="ECO:0007669"/>
    <property type="project" value="UniProtKB-UniRule"/>
</dbReference>
<name>A0A1Q5PNL2_9ACTO</name>
<keyword evidence="5 10" id="KW-0653">Protein transport</keyword>
<accession>A0A1Q5PNL2</accession>
<evidence type="ECO:0000256" key="1">
    <source>
        <dbReference type="ARBA" id="ARBA00004141"/>
    </source>
</evidence>
<evidence type="ECO:0000256" key="2">
    <source>
        <dbReference type="ARBA" id="ARBA00008445"/>
    </source>
</evidence>
<dbReference type="RefSeq" id="WP_073709079.1">
    <property type="nucleotide sequence ID" value="NZ_MQSU01000002.1"/>
</dbReference>
<comment type="similarity">
    <text evidence="2 10">Belongs to the SecG family.</text>
</comment>
<dbReference type="GO" id="GO:0009306">
    <property type="term" value="P:protein secretion"/>
    <property type="evidence" value="ECO:0007669"/>
    <property type="project" value="UniProtKB-UniRule"/>
</dbReference>
<protein>
    <recommendedName>
        <fullName evidence="10">Protein-export membrane protein SecG</fullName>
    </recommendedName>
</protein>
<gene>
    <name evidence="11" type="ORF">BSR29_04455</name>
</gene>
<dbReference type="STRING" id="1921764.BSR28_04020"/>
<dbReference type="AlphaFoldDB" id="A0A1Q5PNL2"/>
<evidence type="ECO:0000313" key="11">
    <source>
        <dbReference type="EMBL" id="OKL49089.1"/>
    </source>
</evidence>
<keyword evidence="7 10" id="KW-0811">Translocation</keyword>
<evidence type="ECO:0000256" key="9">
    <source>
        <dbReference type="ARBA" id="ARBA00025182"/>
    </source>
</evidence>
<evidence type="ECO:0000256" key="3">
    <source>
        <dbReference type="ARBA" id="ARBA00022448"/>
    </source>
</evidence>
<feature type="transmembrane region" description="Helical" evidence="10">
    <location>
        <begin position="6"/>
        <end position="25"/>
    </location>
</feature>
<comment type="caution">
    <text evidence="11">The sequence shown here is derived from an EMBL/GenBank/DDBJ whole genome shotgun (WGS) entry which is preliminary data.</text>
</comment>
<evidence type="ECO:0000256" key="10">
    <source>
        <dbReference type="RuleBase" id="RU365087"/>
    </source>
</evidence>
<feature type="transmembrane region" description="Helical" evidence="10">
    <location>
        <begin position="58"/>
        <end position="81"/>
    </location>
</feature>
<keyword evidence="10" id="KW-1003">Cell membrane</keyword>
<keyword evidence="3 10" id="KW-0813">Transport</keyword>
<evidence type="ECO:0000256" key="4">
    <source>
        <dbReference type="ARBA" id="ARBA00022692"/>
    </source>
</evidence>
<keyword evidence="12" id="KW-1185">Reference proteome</keyword>
<proteinExistence type="inferred from homology"/>
<comment type="function">
    <text evidence="9 10">Involved in protein export. Participates in an early event of protein translocation.</text>
</comment>
<comment type="subcellular location">
    <subcellularLocation>
        <location evidence="10">Cell membrane</location>
        <topology evidence="10">Multi-pass membrane protein</topology>
    </subcellularLocation>
    <subcellularLocation>
        <location evidence="1">Membrane</location>
        <topology evidence="1">Multi-pass membrane protein</topology>
    </subcellularLocation>
</comment>
<evidence type="ECO:0000256" key="6">
    <source>
        <dbReference type="ARBA" id="ARBA00022989"/>
    </source>
</evidence>
<dbReference type="Proteomes" id="UP000186785">
    <property type="component" value="Unassembled WGS sequence"/>
</dbReference>
<dbReference type="GO" id="GO:0005886">
    <property type="term" value="C:plasma membrane"/>
    <property type="evidence" value="ECO:0007669"/>
    <property type="project" value="UniProtKB-SubCell"/>
</dbReference>
<dbReference type="EMBL" id="MQSV01000002">
    <property type="protein sequence ID" value="OKL49089.1"/>
    <property type="molecule type" value="Genomic_DNA"/>
</dbReference>
<sequence length="82" mass="8470">MHALTLTLQVLVVITSLLLMLLVLLHKGKGGGVSDMFGGGMSASAASSGVAARNLHRITVATSITWVTLIIVLGVFIRLGIS</sequence>
<evidence type="ECO:0000256" key="8">
    <source>
        <dbReference type="ARBA" id="ARBA00023136"/>
    </source>
</evidence>
<organism evidence="11 12">
    <name type="scientific">Boudabousia liubingyangii</name>
    <dbReference type="NCBI Taxonomy" id="1921764"/>
    <lineage>
        <taxon>Bacteria</taxon>
        <taxon>Bacillati</taxon>
        <taxon>Actinomycetota</taxon>
        <taxon>Actinomycetes</taxon>
        <taxon>Actinomycetales</taxon>
        <taxon>Actinomycetaceae</taxon>
        <taxon>Boudabousia</taxon>
    </lineage>
</organism>
<reference evidence="11 12" key="1">
    <citation type="submission" date="2016-11" db="EMBL/GenBank/DDBJ databases">
        <title>Actinomyces gypaetusis sp. nov. isolated from the vulture Gypaetus barbatus in Qinghai Tibet Plateau China.</title>
        <authorList>
            <person name="Meng X."/>
        </authorList>
    </citation>
    <scope>NUCLEOTIDE SEQUENCE [LARGE SCALE GENOMIC DNA]</scope>
    <source>
        <strain evidence="11 12">VUL4_2</strain>
    </source>
</reference>
<evidence type="ECO:0000256" key="5">
    <source>
        <dbReference type="ARBA" id="ARBA00022927"/>
    </source>
</evidence>
<dbReference type="NCBIfam" id="TIGR00810">
    <property type="entry name" value="secG"/>
    <property type="match status" value="1"/>
</dbReference>
<dbReference type="InterPro" id="IPR004692">
    <property type="entry name" value="SecG"/>
</dbReference>
<evidence type="ECO:0000256" key="7">
    <source>
        <dbReference type="ARBA" id="ARBA00023010"/>
    </source>
</evidence>
<keyword evidence="8 10" id="KW-0472">Membrane</keyword>